<keyword evidence="6" id="KW-0133">Cell shape</keyword>
<evidence type="ECO:0000256" key="11">
    <source>
        <dbReference type="ARBA" id="ARBA00035703"/>
    </source>
</evidence>
<evidence type="ECO:0000256" key="5">
    <source>
        <dbReference type="ARBA" id="ARBA00022692"/>
    </source>
</evidence>
<dbReference type="EMBL" id="PKUS01000003">
    <property type="protein sequence ID" value="PLW70062.1"/>
    <property type="molecule type" value="Genomic_DNA"/>
</dbReference>
<evidence type="ECO:0000256" key="6">
    <source>
        <dbReference type="ARBA" id="ARBA00022960"/>
    </source>
</evidence>
<sequence>MRKAFPSQICLITLPGCSHGTIKRISGGTLYRQPSAKATPPRYCAQNLWTLRKTRYTARRRQNCQEEDFVYSLTIVIVGAAAGLIIGLGLGLLLGQRSSPAGQKHREVERKLDQVLQDKKAYEDEVVEHFSDTARLLNTLTDSYRDVHNHLARGAENLCQGNGPVAIGEDPTRRDPAEIPDNLANIQPPLDYAPKTSPDEKGMLNEEFGIDKKAVDTLREEAAKA</sequence>
<dbReference type="Proteomes" id="UP000235005">
    <property type="component" value="Unassembled WGS sequence"/>
</dbReference>
<name>A0A2N5X6E6_9GAMM</name>
<evidence type="ECO:0000256" key="9">
    <source>
        <dbReference type="ARBA" id="ARBA00023306"/>
    </source>
</evidence>
<comment type="similarity">
    <text evidence="10">Belongs to the ZapG family.</text>
</comment>
<evidence type="ECO:0000313" key="15">
    <source>
        <dbReference type="EMBL" id="PLW70062.1"/>
    </source>
</evidence>
<evidence type="ECO:0000256" key="14">
    <source>
        <dbReference type="SAM" id="Phobius"/>
    </source>
</evidence>
<evidence type="ECO:0000256" key="7">
    <source>
        <dbReference type="ARBA" id="ARBA00022989"/>
    </source>
</evidence>
<reference evidence="15 16" key="1">
    <citation type="submission" date="2018-01" db="EMBL/GenBank/DDBJ databases">
        <title>The draft genome sequence of Halioglobus lutimaris HF004.</title>
        <authorList>
            <person name="Du Z.-J."/>
            <person name="Shi M.-J."/>
        </authorList>
    </citation>
    <scope>NUCLEOTIDE SEQUENCE [LARGE SCALE GENOMIC DNA]</scope>
    <source>
        <strain evidence="15 16">HF004</strain>
    </source>
</reference>
<dbReference type="OrthoDB" id="7068713at2"/>
<proteinExistence type="inferred from homology"/>
<evidence type="ECO:0000256" key="12">
    <source>
        <dbReference type="ARBA" id="ARBA00035727"/>
    </source>
</evidence>
<keyword evidence="7 14" id="KW-1133">Transmembrane helix</keyword>
<keyword evidence="8 14" id="KW-0472">Membrane</keyword>
<protein>
    <recommendedName>
        <fullName evidence="11">Z-ring associated protein G</fullName>
    </recommendedName>
    <alternativeName>
        <fullName evidence="12">Cell division protein ZapG</fullName>
    </alternativeName>
</protein>
<evidence type="ECO:0000256" key="8">
    <source>
        <dbReference type="ARBA" id="ARBA00023136"/>
    </source>
</evidence>
<dbReference type="PANTHER" id="PTHR39579">
    <property type="entry name" value="INNER MEMBRANE PROTEIN YHCB"/>
    <property type="match status" value="1"/>
</dbReference>
<keyword evidence="9" id="KW-0131">Cell cycle</keyword>
<evidence type="ECO:0000256" key="2">
    <source>
        <dbReference type="ARBA" id="ARBA00022475"/>
    </source>
</evidence>
<evidence type="ECO:0000256" key="4">
    <source>
        <dbReference type="ARBA" id="ARBA00022618"/>
    </source>
</evidence>
<dbReference type="GO" id="GO:0005886">
    <property type="term" value="C:plasma membrane"/>
    <property type="evidence" value="ECO:0007669"/>
    <property type="project" value="UniProtKB-SubCell"/>
</dbReference>
<evidence type="ECO:0000313" key="16">
    <source>
        <dbReference type="Proteomes" id="UP000235005"/>
    </source>
</evidence>
<keyword evidence="16" id="KW-1185">Reference proteome</keyword>
<keyword evidence="3" id="KW-0997">Cell inner membrane</keyword>
<dbReference type="InterPro" id="IPR009386">
    <property type="entry name" value="ZapG-like"/>
</dbReference>
<evidence type="ECO:0000256" key="1">
    <source>
        <dbReference type="ARBA" id="ARBA00004377"/>
    </source>
</evidence>
<dbReference type="PANTHER" id="PTHR39579:SF1">
    <property type="entry name" value="INNER MEMBRANE PROTEIN YHCB"/>
    <property type="match status" value="1"/>
</dbReference>
<gene>
    <name evidence="15" type="ORF">C0039_05530</name>
</gene>
<dbReference type="GO" id="GO:0051301">
    <property type="term" value="P:cell division"/>
    <property type="evidence" value="ECO:0007669"/>
    <property type="project" value="UniProtKB-KW"/>
</dbReference>
<dbReference type="AlphaFoldDB" id="A0A2N5X6E6"/>
<evidence type="ECO:0000256" key="3">
    <source>
        <dbReference type="ARBA" id="ARBA00022519"/>
    </source>
</evidence>
<accession>A0A2N5X6E6</accession>
<feature type="region of interest" description="Disordered" evidence="13">
    <location>
        <begin position="184"/>
        <end position="203"/>
    </location>
</feature>
<keyword evidence="4" id="KW-0132">Cell division</keyword>
<evidence type="ECO:0000256" key="13">
    <source>
        <dbReference type="SAM" id="MobiDB-lite"/>
    </source>
</evidence>
<comment type="subcellular location">
    <subcellularLocation>
        <location evidence="1">Cell inner membrane</location>
        <topology evidence="1">Single-pass membrane protein</topology>
    </subcellularLocation>
</comment>
<dbReference type="Pfam" id="PF06295">
    <property type="entry name" value="ZapG-like"/>
    <property type="match status" value="1"/>
</dbReference>
<keyword evidence="2" id="KW-1003">Cell membrane</keyword>
<evidence type="ECO:0000256" key="10">
    <source>
        <dbReference type="ARBA" id="ARBA00035657"/>
    </source>
</evidence>
<keyword evidence="5 14" id="KW-0812">Transmembrane</keyword>
<organism evidence="15 16">
    <name type="scientific">Pseudohalioglobus lutimaris</name>
    <dbReference type="NCBI Taxonomy" id="1737061"/>
    <lineage>
        <taxon>Bacteria</taxon>
        <taxon>Pseudomonadati</taxon>
        <taxon>Pseudomonadota</taxon>
        <taxon>Gammaproteobacteria</taxon>
        <taxon>Cellvibrionales</taxon>
        <taxon>Halieaceae</taxon>
        <taxon>Pseudohalioglobus</taxon>
    </lineage>
</organism>
<comment type="caution">
    <text evidence="15">The sequence shown here is derived from an EMBL/GenBank/DDBJ whole genome shotgun (WGS) entry which is preliminary data.</text>
</comment>
<feature type="transmembrane region" description="Helical" evidence="14">
    <location>
        <begin position="69"/>
        <end position="94"/>
    </location>
</feature>
<dbReference type="GO" id="GO:0008360">
    <property type="term" value="P:regulation of cell shape"/>
    <property type="evidence" value="ECO:0007669"/>
    <property type="project" value="UniProtKB-KW"/>
</dbReference>